<dbReference type="RefSeq" id="WP_119865251.1">
    <property type="nucleotide sequence ID" value="NZ_CP016786.1"/>
</dbReference>
<proteinExistence type="predicted"/>
<organism evidence="3 4">
    <name type="scientific">Clostridium isatidis</name>
    <dbReference type="NCBI Taxonomy" id="182773"/>
    <lineage>
        <taxon>Bacteria</taxon>
        <taxon>Bacillati</taxon>
        <taxon>Bacillota</taxon>
        <taxon>Clostridia</taxon>
        <taxon>Eubacteriales</taxon>
        <taxon>Clostridiaceae</taxon>
        <taxon>Clostridium</taxon>
    </lineage>
</organism>
<keyword evidence="4" id="KW-1185">Reference proteome</keyword>
<feature type="domain" description="Glycosyltransferase subfamily 4-like N-terminal" evidence="2">
    <location>
        <begin position="17"/>
        <end position="181"/>
    </location>
</feature>
<gene>
    <name evidence="3" type="ORF">BEN51_06355</name>
</gene>
<dbReference type="PANTHER" id="PTHR12526">
    <property type="entry name" value="GLYCOSYLTRANSFERASE"/>
    <property type="match status" value="1"/>
</dbReference>
<dbReference type="Proteomes" id="UP000264883">
    <property type="component" value="Chromosome"/>
</dbReference>
<dbReference type="Pfam" id="PF00534">
    <property type="entry name" value="Glycos_transf_1"/>
    <property type="match status" value="1"/>
</dbReference>
<dbReference type="OrthoDB" id="9804196at2"/>
<evidence type="ECO:0000313" key="3">
    <source>
        <dbReference type="EMBL" id="ASW43113.1"/>
    </source>
</evidence>
<dbReference type="EMBL" id="CP016786">
    <property type="protein sequence ID" value="ASW43113.1"/>
    <property type="molecule type" value="Genomic_DNA"/>
</dbReference>
<dbReference type="Pfam" id="PF13439">
    <property type="entry name" value="Glyco_transf_4"/>
    <property type="match status" value="1"/>
</dbReference>
<evidence type="ECO:0000313" key="4">
    <source>
        <dbReference type="Proteomes" id="UP000264883"/>
    </source>
</evidence>
<sequence length="382" mass="44363">MKKIKVLQFPLTNSCSGVTQYVLQNWKFIDKSKFQFDFATRSKVLDFADEVIAQGCKIHYLSCSSEEDETQFIKEINEILDEDYDVIHLHTSFWKGYLVEKIAMERKCPIVIIHSHSTMIDILDEKKREEYIKIHNYYRENLPLEYGTHFCACSKLAADWLFGEQIPREKIKILKNAIDVDKYSFSQKIRDDYRRKLGIDGNFVLGHVGRFVYQKNHKMLIEIFKEVHKELPNSKLILVGIGPLEDTIRKQVKDYGLENAVMFMGKRDDVPELMQAMDVFLLPSHFEGLGLVLIEAQAAGLKCLTSKNIPGEAKITKDIQILSNDVYEWVNSIIKLKNGYKREKNKCLIEAAGYNLNDQIKIIEKLYSGEDISKYCDDARYD</sequence>
<dbReference type="AlphaFoldDB" id="A0A343JC55"/>
<dbReference type="PANTHER" id="PTHR12526:SF630">
    <property type="entry name" value="GLYCOSYLTRANSFERASE"/>
    <property type="match status" value="1"/>
</dbReference>
<evidence type="ECO:0000259" key="2">
    <source>
        <dbReference type="Pfam" id="PF13439"/>
    </source>
</evidence>
<dbReference type="InterPro" id="IPR028098">
    <property type="entry name" value="Glyco_trans_4-like_N"/>
</dbReference>
<name>A0A343JC55_9CLOT</name>
<protein>
    <recommendedName>
        <fullName evidence="5">Glycosyl transferase family 1</fullName>
    </recommendedName>
</protein>
<accession>A0A343JC55</accession>
<evidence type="ECO:0008006" key="5">
    <source>
        <dbReference type="Google" id="ProtNLM"/>
    </source>
</evidence>
<dbReference type="SUPFAM" id="SSF53756">
    <property type="entry name" value="UDP-Glycosyltransferase/glycogen phosphorylase"/>
    <property type="match status" value="1"/>
</dbReference>
<evidence type="ECO:0000259" key="1">
    <source>
        <dbReference type="Pfam" id="PF00534"/>
    </source>
</evidence>
<dbReference type="InterPro" id="IPR001296">
    <property type="entry name" value="Glyco_trans_1"/>
</dbReference>
<dbReference type="GO" id="GO:0016757">
    <property type="term" value="F:glycosyltransferase activity"/>
    <property type="evidence" value="ECO:0007669"/>
    <property type="project" value="InterPro"/>
</dbReference>
<feature type="domain" description="Glycosyl transferase family 1" evidence="1">
    <location>
        <begin position="190"/>
        <end position="345"/>
    </location>
</feature>
<dbReference type="KEGG" id="cia:BEN51_06355"/>
<dbReference type="Gene3D" id="3.40.50.2000">
    <property type="entry name" value="Glycogen Phosphorylase B"/>
    <property type="match status" value="2"/>
</dbReference>
<reference evidence="3 4" key="1">
    <citation type="submission" date="2016-08" db="EMBL/GenBank/DDBJ databases">
        <title>Complete Genome Sequence Of The Indigo Reducing Clostridium isatidis DSM15098.</title>
        <authorList>
            <person name="Little G.T."/>
            <person name="Minton N.P."/>
        </authorList>
    </citation>
    <scope>NUCLEOTIDE SEQUENCE [LARGE SCALE GENOMIC DNA]</scope>
    <source>
        <strain evidence="3 4">DSM 15098</strain>
    </source>
</reference>